<name>A0A8J5H7L4_ZINOF</name>
<organism evidence="2 3">
    <name type="scientific">Zingiber officinale</name>
    <name type="common">Ginger</name>
    <name type="synonym">Amomum zingiber</name>
    <dbReference type="NCBI Taxonomy" id="94328"/>
    <lineage>
        <taxon>Eukaryota</taxon>
        <taxon>Viridiplantae</taxon>
        <taxon>Streptophyta</taxon>
        <taxon>Embryophyta</taxon>
        <taxon>Tracheophyta</taxon>
        <taxon>Spermatophyta</taxon>
        <taxon>Magnoliopsida</taxon>
        <taxon>Liliopsida</taxon>
        <taxon>Zingiberales</taxon>
        <taxon>Zingiberaceae</taxon>
        <taxon>Zingiber</taxon>
    </lineage>
</organism>
<feature type="region of interest" description="Disordered" evidence="1">
    <location>
        <begin position="1"/>
        <end position="24"/>
    </location>
</feature>
<evidence type="ECO:0000313" key="2">
    <source>
        <dbReference type="EMBL" id="KAG6522444.1"/>
    </source>
</evidence>
<gene>
    <name evidence="2" type="ORF">ZIOFF_019584</name>
</gene>
<comment type="caution">
    <text evidence="2">The sequence shown here is derived from an EMBL/GenBank/DDBJ whole genome shotgun (WGS) entry which is preliminary data.</text>
</comment>
<protein>
    <submittedName>
        <fullName evidence="2">Uncharacterized protein</fullName>
    </submittedName>
</protein>
<dbReference type="AlphaFoldDB" id="A0A8J5H7L4"/>
<feature type="compositionally biased region" description="Polar residues" evidence="1">
    <location>
        <begin position="250"/>
        <end position="259"/>
    </location>
</feature>
<accession>A0A8J5H7L4</accession>
<dbReference type="Proteomes" id="UP000734854">
    <property type="component" value="Unassembled WGS sequence"/>
</dbReference>
<dbReference type="EMBL" id="JACMSC010000005">
    <property type="protein sequence ID" value="KAG6522444.1"/>
    <property type="molecule type" value="Genomic_DNA"/>
</dbReference>
<proteinExistence type="predicted"/>
<sequence>MPSSELAVRGALSKPKSTEGGLDKSAGVAWVQTLPSSRLQMCRVLSKPKSAGGGLGNPLSLACKICQATERWRGVVQSPNLIGKGVGNDTGVACARGPPKLWRGAKEAELKMDRTDDLSVVPKKRSHCANTRRTDGLFMVPTRPDRGQAQGPMQHHNGQSTRVQTTTWHGANAAKTCGQNGFAQIELRKQNMWDFPSAIVAAYALANFHSNKESLEASSPPTFMKNRKEKEVEWKKDSASIRQNGRKNHSAAQGNNNLKNQGCSYAMGLTYMDANENEGNVEVYAENTIKVMGTVLEREANQRSVRRGRQIHLVWVRSHGAKHKRCMLTLGMGPMQHHDGQSTRVQAFT</sequence>
<evidence type="ECO:0000256" key="1">
    <source>
        <dbReference type="SAM" id="MobiDB-lite"/>
    </source>
</evidence>
<reference evidence="2 3" key="1">
    <citation type="submission" date="2020-08" db="EMBL/GenBank/DDBJ databases">
        <title>Plant Genome Project.</title>
        <authorList>
            <person name="Zhang R.-G."/>
        </authorList>
    </citation>
    <scope>NUCLEOTIDE SEQUENCE [LARGE SCALE GENOMIC DNA]</scope>
    <source>
        <tissue evidence="2">Rhizome</tissue>
    </source>
</reference>
<feature type="region of interest" description="Disordered" evidence="1">
    <location>
        <begin position="214"/>
        <end position="259"/>
    </location>
</feature>
<evidence type="ECO:0000313" key="3">
    <source>
        <dbReference type="Proteomes" id="UP000734854"/>
    </source>
</evidence>
<keyword evidence="3" id="KW-1185">Reference proteome</keyword>
<feature type="compositionally biased region" description="Basic and acidic residues" evidence="1">
    <location>
        <begin position="226"/>
        <end position="239"/>
    </location>
</feature>